<feature type="transmembrane region" description="Helical" evidence="1">
    <location>
        <begin position="147"/>
        <end position="167"/>
    </location>
</feature>
<reference evidence="2 3" key="1">
    <citation type="submission" date="2023-11" db="EMBL/GenBank/DDBJ databases">
        <title>MicrobeMod: A computational toolkit for identifying prokaryotic methylation and restriction-modification with nanopore sequencing.</title>
        <authorList>
            <person name="Crits-Christoph A."/>
            <person name="Kang S.C."/>
            <person name="Lee H."/>
            <person name="Ostrov N."/>
        </authorList>
    </citation>
    <scope>NUCLEOTIDE SEQUENCE [LARGE SCALE GENOMIC DNA]</scope>
    <source>
        <strain evidence="2 3">DSMZ 700</strain>
    </source>
</reference>
<dbReference type="RefSeq" id="WP_319615177.1">
    <property type="nucleotide sequence ID" value="NZ_JAWXYB010000018.1"/>
</dbReference>
<evidence type="ECO:0000256" key="1">
    <source>
        <dbReference type="SAM" id="Phobius"/>
    </source>
</evidence>
<keyword evidence="1" id="KW-0472">Membrane</keyword>
<sequence length="351" mass="40164">MNSGNYVVLSAAAIIFFFSLPVFSGAGSAIWTLNYADQKNNSQPSSSSPSYSKIIFYGIILISFSFCFTFFFYFGYVFLSLLFCLASIPVIAFWFSGVNLAELLLPDFAVLNRLCVYCDLKANQPDIKNVDTDRNDSMKSRKTWSDVCSISPAYLQIVAILVPFIFIRGSKIGMEKISFLNTVFISIIAIILPSFIAIWSFTFTKKYYRDHPLKGLLYGVSPPIIFVFFFLAATSSFYSQFSERVMFESNLGFYQIRFLESHYPSKKNDKTFSKNFCLFAMNLDQYYIFPIKTIENHARTIDNIFYSVRASNISIKSIIHKNKFSSMTQISTQNFCPPVYIKKASRRMGRT</sequence>
<feature type="transmembrane region" description="Helical" evidence="1">
    <location>
        <begin position="179"/>
        <end position="203"/>
    </location>
</feature>
<feature type="transmembrane region" description="Helical" evidence="1">
    <location>
        <begin position="80"/>
        <end position="105"/>
    </location>
</feature>
<accession>A0AAW9DUF6</accession>
<organism evidence="2 3">
    <name type="scientific">Acidiphilium acidophilum</name>
    <name type="common">Thiobacillus acidophilus</name>
    <dbReference type="NCBI Taxonomy" id="76588"/>
    <lineage>
        <taxon>Bacteria</taxon>
        <taxon>Pseudomonadati</taxon>
        <taxon>Pseudomonadota</taxon>
        <taxon>Alphaproteobacteria</taxon>
        <taxon>Acetobacterales</taxon>
        <taxon>Acidocellaceae</taxon>
        <taxon>Acidiphilium</taxon>
    </lineage>
</organism>
<feature type="transmembrane region" description="Helical" evidence="1">
    <location>
        <begin position="54"/>
        <end position="74"/>
    </location>
</feature>
<dbReference type="AlphaFoldDB" id="A0AAW9DUF6"/>
<keyword evidence="3" id="KW-1185">Reference proteome</keyword>
<dbReference type="Proteomes" id="UP001279553">
    <property type="component" value="Unassembled WGS sequence"/>
</dbReference>
<comment type="caution">
    <text evidence="2">The sequence shown here is derived from an EMBL/GenBank/DDBJ whole genome shotgun (WGS) entry which is preliminary data.</text>
</comment>
<gene>
    <name evidence="2" type="ORF">SIL87_16370</name>
</gene>
<proteinExistence type="predicted"/>
<feature type="transmembrane region" description="Helical" evidence="1">
    <location>
        <begin position="6"/>
        <end position="33"/>
    </location>
</feature>
<keyword evidence="1" id="KW-1133">Transmembrane helix</keyword>
<feature type="transmembrane region" description="Helical" evidence="1">
    <location>
        <begin position="215"/>
        <end position="238"/>
    </location>
</feature>
<keyword evidence="1" id="KW-0812">Transmembrane</keyword>
<evidence type="ECO:0000313" key="2">
    <source>
        <dbReference type="EMBL" id="MDX5932333.1"/>
    </source>
</evidence>
<protein>
    <submittedName>
        <fullName evidence="2">Uncharacterized protein</fullName>
    </submittedName>
</protein>
<evidence type="ECO:0000313" key="3">
    <source>
        <dbReference type="Proteomes" id="UP001279553"/>
    </source>
</evidence>
<dbReference type="EMBL" id="JAWXYB010000018">
    <property type="protein sequence ID" value="MDX5932333.1"/>
    <property type="molecule type" value="Genomic_DNA"/>
</dbReference>
<name>A0AAW9DUF6_ACIAO</name>